<keyword evidence="3" id="KW-0328">Glycosyltransferase</keyword>
<dbReference type="PANTHER" id="PTHR33908:SF3">
    <property type="entry name" value="UNDECAPRENYL PHOSPHATE-ALPHA-4-AMINO-4-DEOXY-L-ARABINOSE ARABINOSYL TRANSFERASE"/>
    <property type="match status" value="1"/>
</dbReference>
<organism evidence="9 10">
    <name type="scientific">Hymenobacter ginkgonis</name>
    <dbReference type="NCBI Taxonomy" id="2682976"/>
    <lineage>
        <taxon>Bacteria</taxon>
        <taxon>Pseudomonadati</taxon>
        <taxon>Bacteroidota</taxon>
        <taxon>Cytophagia</taxon>
        <taxon>Cytophagales</taxon>
        <taxon>Hymenobacteraceae</taxon>
        <taxon>Hymenobacter</taxon>
    </lineage>
</organism>
<protein>
    <recommendedName>
        <fullName evidence="11">Glycosyltransferase RgtA/B/C/D-like domain-containing protein</fullName>
    </recommendedName>
</protein>
<evidence type="ECO:0000313" key="10">
    <source>
        <dbReference type="Proteomes" id="UP000441336"/>
    </source>
</evidence>
<feature type="transmembrane region" description="Helical" evidence="8">
    <location>
        <begin position="95"/>
        <end position="116"/>
    </location>
</feature>
<dbReference type="GO" id="GO:0009103">
    <property type="term" value="P:lipopolysaccharide biosynthetic process"/>
    <property type="evidence" value="ECO:0007669"/>
    <property type="project" value="UniProtKB-ARBA"/>
</dbReference>
<dbReference type="PANTHER" id="PTHR33908">
    <property type="entry name" value="MANNOSYLTRANSFERASE YKCB-RELATED"/>
    <property type="match status" value="1"/>
</dbReference>
<feature type="transmembrane region" description="Helical" evidence="8">
    <location>
        <begin position="172"/>
        <end position="205"/>
    </location>
</feature>
<proteinExistence type="predicted"/>
<gene>
    <name evidence="9" type="ORF">GO988_18855</name>
</gene>
<feature type="transmembrane region" description="Helical" evidence="8">
    <location>
        <begin position="147"/>
        <end position="166"/>
    </location>
</feature>
<evidence type="ECO:0000256" key="5">
    <source>
        <dbReference type="ARBA" id="ARBA00022692"/>
    </source>
</evidence>
<evidence type="ECO:0000256" key="1">
    <source>
        <dbReference type="ARBA" id="ARBA00004651"/>
    </source>
</evidence>
<accession>A0A7K1TJ26</accession>
<feature type="transmembrane region" description="Helical" evidence="8">
    <location>
        <begin position="306"/>
        <end position="325"/>
    </location>
</feature>
<evidence type="ECO:0000313" key="9">
    <source>
        <dbReference type="EMBL" id="MVN78395.1"/>
    </source>
</evidence>
<keyword evidence="6 8" id="KW-1133">Transmembrane helix</keyword>
<evidence type="ECO:0000256" key="8">
    <source>
        <dbReference type="SAM" id="Phobius"/>
    </source>
</evidence>
<dbReference type="Proteomes" id="UP000441336">
    <property type="component" value="Unassembled WGS sequence"/>
</dbReference>
<feature type="transmembrane region" description="Helical" evidence="8">
    <location>
        <begin position="331"/>
        <end position="352"/>
    </location>
</feature>
<sequence length="548" mass="62206">MVESLARRALAALSKRPAWVAGLTLAVALPALLLHLGWMPLLVDEPIRALVALEMHHSGQFFAPTLQGFPYYNKPPLFNWLLIALFRITGRQDEFILRLPTIAALLLYAAAIWRVLRPQLGSRLAFTVALAFATTGRVLFYDSFLGLIDLWHAGLTWLGFMAIWHYGQRGQWVRLFVVSYVLVAIGFLLKGLPSLVFQAIALLVYCLDTRQWRRLFGWQHVLGVGVLASILGTYFAIYSHHNSLETALATLWSQSSQRTVAEQPVADSIRYVLLFPFDFIKHFLPWTLLGVCLLRRDWRQAIFGPAFRRYNALLFLAVLPVYWLSPATIPRYLFMLIPLGLTVVVPLYHELWARRAWQVRWLDASWLLLLAATTLGVLGPPLLRAAAKLGLVAPAHLAFMRGVPDSWLLSLVLFAPLALLAYLFWRLADYRLLVLGYYLLVLRLAFDVFIFPARIQTSPEVAYRTDAVRVGRETKGRPLVLWPNSLLDNVEAFYISRERGETLITGPLPPRPGTLYLADERMLNGLAYRTLDKFTIDGGIVFRVVEMK</sequence>
<feature type="transmembrane region" description="Helical" evidence="8">
    <location>
        <begin position="18"/>
        <end position="38"/>
    </location>
</feature>
<dbReference type="GO" id="GO:0016763">
    <property type="term" value="F:pentosyltransferase activity"/>
    <property type="evidence" value="ECO:0007669"/>
    <property type="project" value="TreeGrafter"/>
</dbReference>
<comment type="subcellular location">
    <subcellularLocation>
        <location evidence="1">Cell membrane</location>
        <topology evidence="1">Multi-pass membrane protein</topology>
    </subcellularLocation>
</comment>
<keyword evidence="10" id="KW-1185">Reference proteome</keyword>
<name>A0A7K1TJ26_9BACT</name>
<keyword evidence="4" id="KW-0808">Transferase</keyword>
<dbReference type="GO" id="GO:0010041">
    <property type="term" value="P:response to iron(III) ion"/>
    <property type="evidence" value="ECO:0007669"/>
    <property type="project" value="TreeGrafter"/>
</dbReference>
<comment type="caution">
    <text evidence="9">The sequence shown here is derived from an EMBL/GenBank/DDBJ whole genome shotgun (WGS) entry which is preliminary data.</text>
</comment>
<evidence type="ECO:0000256" key="2">
    <source>
        <dbReference type="ARBA" id="ARBA00022475"/>
    </source>
</evidence>
<evidence type="ECO:0000256" key="4">
    <source>
        <dbReference type="ARBA" id="ARBA00022679"/>
    </source>
</evidence>
<feature type="transmembrane region" description="Helical" evidence="8">
    <location>
        <begin position="271"/>
        <end position="294"/>
    </location>
</feature>
<dbReference type="GO" id="GO:0005886">
    <property type="term" value="C:plasma membrane"/>
    <property type="evidence" value="ECO:0007669"/>
    <property type="project" value="UniProtKB-SubCell"/>
</dbReference>
<evidence type="ECO:0000256" key="3">
    <source>
        <dbReference type="ARBA" id="ARBA00022676"/>
    </source>
</evidence>
<feature type="transmembrane region" description="Helical" evidence="8">
    <location>
        <begin position="217"/>
        <end position="237"/>
    </location>
</feature>
<evidence type="ECO:0008006" key="11">
    <source>
        <dbReference type="Google" id="ProtNLM"/>
    </source>
</evidence>
<feature type="transmembrane region" description="Helical" evidence="8">
    <location>
        <begin position="407"/>
        <end position="425"/>
    </location>
</feature>
<keyword evidence="2" id="KW-1003">Cell membrane</keyword>
<feature type="transmembrane region" description="Helical" evidence="8">
    <location>
        <begin position="364"/>
        <end position="387"/>
    </location>
</feature>
<dbReference type="EMBL" id="WQKZ01000005">
    <property type="protein sequence ID" value="MVN78395.1"/>
    <property type="molecule type" value="Genomic_DNA"/>
</dbReference>
<keyword evidence="5 8" id="KW-0812">Transmembrane</keyword>
<reference evidence="9 10" key="1">
    <citation type="submission" date="2019-12" db="EMBL/GenBank/DDBJ databases">
        <title>Hymenobacter sp. HMF4947 Genome sequencing and assembly.</title>
        <authorList>
            <person name="Kang H."/>
            <person name="Cha I."/>
            <person name="Kim H."/>
            <person name="Joh K."/>
        </authorList>
    </citation>
    <scope>NUCLEOTIDE SEQUENCE [LARGE SCALE GENOMIC DNA]</scope>
    <source>
        <strain evidence="9 10">HMF4947</strain>
    </source>
</reference>
<evidence type="ECO:0000256" key="7">
    <source>
        <dbReference type="ARBA" id="ARBA00023136"/>
    </source>
</evidence>
<dbReference type="AlphaFoldDB" id="A0A7K1TJ26"/>
<dbReference type="RefSeq" id="WP_157568472.1">
    <property type="nucleotide sequence ID" value="NZ_WQKZ01000005.1"/>
</dbReference>
<feature type="transmembrane region" description="Helical" evidence="8">
    <location>
        <begin position="432"/>
        <end position="451"/>
    </location>
</feature>
<evidence type="ECO:0000256" key="6">
    <source>
        <dbReference type="ARBA" id="ARBA00022989"/>
    </source>
</evidence>
<keyword evidence="7 8" id="KW-0472">Membrane</keyword>
<dbReference type="InterPro" id="IPR050297">
    <property type="entry name" value="LipidA_mod_glycosyltrf_83"/>
</dbReference>